<evidence type="ECO:0000256" key="2">
    <source>
        <dbReference type="ARBA" id="ARBA00022490"/>
    </source>
</evidence>
<evidence type="ECO:0000256" key="1">
    <source>
        <dbReference type="ARBA" id="ARBA00004496"/>
    </source>
</evidence>
<dbReference type="OrthoDB" id="6619788at2759"/>
<proteinExistence type="predicted"/>
<evidence type="ECO:0000313" key="8">
    <source>
        <dbReference type="EMBL" id="KAI1236708.1"/>
    </source>
</evidence>
<feature type="non-terminal residue" evidence="7">
    <location>
        <position position="1018"/>
    </location>
</feature>
<dbReference type="SUPFAM" id="SSF50978">
    <property type="entry name" value="WD40 repeat-like"/>
    <property type="match status" value="1"/>
</dbReference>
<keyword evidence="2" id="KW-0963">Cytoplasm</keyword>
<dbReference type="InterPro" id="IPR050687">
    <property type="entry name" value="Dynein_IC"/>
</dbReference>
<reference evidence="7" key="1">
    <citation type="submission" date="2020-10" db="EMBL/GenBank/DDBJ databases">
        <title>Feather gene expression reveals the developmental basis of iridescence in African starlings.</title>
        <authorList>
            <person name="Rubenstein D.R."/>
        </authorList>
    </citation>
    <scope>NUCLEOTIDE SEQUENCE</scope>
    <source>
        <strain evidence="7">SS15</strain>
        <tissue evidence="7">Liver</tissue>
    </source>
</reference>
<name>A0A835P2H2_9PASS</name>
<gene>
    <name evidence="8" type="ORF">IHE44_0014961</name>
    <name evidence="7" type="ORF">IHE44_013856</name>
</gene>
<evidence type="ECO:0000256" key="4">
    <source>
        <dbReference type="ARBA" id="ARBA00022737"/>
    </source>
</evidence>
<dbReference type="InterPro" id="IPR001680">
    <property type="entry name" value="WD40_rpt"/>
</dbReference>
<dbReference type="GO" id="GO:0045503">
    <property type="term" value="F:dynein light chain binding"/>
    <property type="evidence" value="ECO:0007669"/>
    <property type="project" value="TreeGrafter"/>
</dbReference>
<evidence type="ECO:0000313" key="7">
    <source>
        <dbReference type="EMBL" id="KAG0131331.1"/>
    </source>
</evidence>
<dbReference type="EMBL" id="JADDUC010000009">
    <property type="protein sequence ID" value="KAG0131331.1"/>
    <property type="molecule type" value="Genomic_DNA"/>
</dbReference>
<reference evidence="8" key="3">
    <citation type="submission" date="2022-01" db="EMBL/GenBank/DDBJ databases">
        <authorList>
            <person name="Rubenstein D.R."/>
        </authorList>
    </citation>
    <scope>NUCLEOTIDE SEQUENCE</scope>
    <source>
        <strain evidence="8">SS15</strain>
        <tissue evidence="8">Liver</tissue>
    </source>
</reference>
<dbReference type="GO" id="GO:0045504">
    <property type="term" value="F:dynein heavy chain binding"/>
    <property type="evidence" value="ECO:0007669"/>
    <property type="project" value="TreeGrafter"/>
</dbReference>
<keyword evidence="4" id="KW-0677">Repeat</keyword>
<dbReference type="GO" id="GO:0036159">
    <property type="term" value="P:inner dynein arm assembly"/>
    <property type="evidence" value="ECO:0007669"/>
    <property type="project" value="TreeGrafter"/>
</dbReference>
<dbReference type="SMART" id="SM00320">
    <property type="entry name" value="WD40"/>
    <property type="match status" value="3"/>
</dbReference>
<feature type="compositionally biased region" description="Basic residues" evidence="6">
    <location>
        <begin position="14"/>
        <end position="24"/>
    </location>
</feature>
<evidence type="ECO:0000256" key="3">
    <source>
        <dbReference type="ARBA" id="ARBA00022574"/>
    </source>
</evidence>
<evidence type="ECO:0000256" key="6">
    <source>
        <dbReference type="SAM" id="MobiDB-lite"/>
    </source>
</evidence>
<sequence length="1018" mass="116262">MSESVKSSKITSKGSKRSAKKQKGKKDEVDLSMACIGHPEIFPLLLTAKAQEIFNCRPDEDVTEENCFKCIKKEDIIQDLKTRAKTSDFHPFKKVILEYPGEELLVVFDPSFQYGENFYIVASEEAKENLLKSLAAVEEREETEEENIEETLESHKPWVSLGSEKEVEEESLKERDTKIKYKISRARRKFGAPITFTDKNASDDKDSYAECTAYEDDTFSIKMLERDVGVQMVPKLRETSTQTKWIIEVMEIALQQNEIMNVFFDDWKALAEDQEEGKPDVYLKAYQSFTDVQYLKNRTINCVRWHPTIYGIIALSVGKQPSDEEQVNLSNKSLLHQSVIVLWSIFDPICLQLVLKAPEDIYCFQFSPSDPNIIAGGCVDGQVVLWDISKHETKLQSTVPVPDETIDSAEVTQSQQQMYIGYHGTLSSILFWDIPSIEHREKFLAQKIKEEKKSHIPPDVSDTDEDLDLSWKPLIKINLRERDNNTEYGPTRMSLKELQYRYKRSGKAKSLSALRAPIKESPYTEMSTSSSKNLEVLENISTDFFVGNEDGEVVYSNWQMKIDTNSAKPVSQKHSQKYALHTEAINTLQQSPFFKDIFLSIGGQKFAIWKEGVTNGPILQSSCSAGRYTSGQWSLTRPGVFFIGRDNGNIDIWDLLKKTHEPSHFQTISKSIITFISPSSASEQHFLAVSDNLGVLHILEICQTLCHPLSNEHANVLDYFKREVKYLKYCEQEFKEYQKFQAKTELKSNWRQRERKQYKTKEEMEDQENEHYTVFLELEKQIELLLMPKESHQADHSTGQHSKVATEFGRALPCNHTQPEAALLCKNPTCDNSGFHFWESNLKTKRKQTNKQNKNWLCAELASPEPQPFTVGSNTSNYQQQPSVSQQKHMNSGKKKKCIKTSRINHCIYSETSLSEVPAAKLRPSSIHPLLRGTSVPEPGMRNPAATDSRDVSYESINTFLQVLEVCSVIHCRVYSWHCQVAPQGRLSRPGLRAAGRSIQLLGLAAVIPALRVLRRDI</sequence>
<protein>
    <submittedName>
        <fullName evidence="8">WD repeat-containing protein 63</fullName>
    </submittedName>
</protein>
<feature type="compositionally biased region" description="Polar residues" evidence="6">
    <location>
        <begin position="1"/>
        <end position="11"/>
    </location>
</feature>
<dbReference type="InterPro" id="IPR015943">
    <property type="entry name" value="WD40/YVTN_repeat-like_dom_sf"/>
</dbReference>
<feature type="coiled-coil region" evidence="5">
    <location>
        <begin position="120"/>
        <end position="154"/>
    </location>
</feature>
<dbReference type="InterPro" id="IPR036322">
    <property type="entry name" value="WD40_repeat_dom_sf"/>
</dbReference>
<accession>A0A835P2H2</accession>
<dbReference type="GO" id="GO:0036156">
    <property type="term" value="C:inner dynein arm"/>
    <property type="evidence" value="ECO:0007669"/>
    <property type="project" value="TreeGrafter"/>
</dbReference>
<evidence type="ECO:0000313" key="9">
    <source>
        <dbReference type="Proteomes" id="UP000618051"/>
    </source>
</evidence>
<organism evidence="7">
    <name type="scientific">Lamprotornis superbus</name>
    <dbReference type="NCBI Taxonomy" id="245042"/>
    <lineage>
        <taxon>Eukaryota</taxon>
        <taxon>Metazoa</taxon>
        <taxon>Chordata</taxon>
        <taxon>Craniata</taxon>
        <taxon>Vertebrata</taxon>
        <taxon>Euteleostomi</taxon>
        <taxon>Archelosauria</taxon>
        <taxon>Archosauria</taxon>
        <taxon>Dinosauria</taxon>
        <taxon>Saurischia</taxon>
        <taxon>Theropoda</taxon>
        <taxon>Coelurosauria</taxon>
        <taxon>Aves</taxon>
        <taxon>Neognathae</taxon>
        <taxon>Neoaves</taxon>
        <taxon>Telluraves</taxon>
        <taxon>Australaves</taxon>
        <taxon>Passeriformes</taxon>
        <taxon>Sturnidae</taxon>
        <taxon>Lamprotornis</taxon>
    </lineage>
</organism>
<dbReference type="AlphaFoldDB" id="A0A835P2H2"/>
<comment type="caution">
    <text evidence="7">The sequence shown here is derived from an EMBL/GenBank/DDBJ whole genome shotgun (WGS) entry which is preliminary data.</text>
</comment>
<keyword evidence="5" id="KW-0175">Coiled coil</keyword>
<feature type="region of interest" description="Disordered" evidence="6">
    <location>
        <begin position="1"/>
        <end position="29"/>
    </location>
</feature>
<feature type="compositionally biased region" description="Polar residues" evidence="6">
    <location>
        <begin position="870"/>
        <end position="890"/>
    </location>
</feature>
<feature type="region of interest" description="Disordered" evidence="6">
    <location>
        <begin position="868"/>
        <end position="895"/>
    </location>
</feature>
<comment type="subcellular location">
    <subcellularLocation>
        <location evidence="1">Cytoplasm</location>
    </subcellularLocation>
</comment>
<dbReference type="GO" id="GO:0060294">
    <property type="term" value="P:cilium movement involved in cell motility"/>
    <property type="evidence" value="ECO:0007669"/>
    <property type="project" value="TreeGrafter"/>
</dbReference>
<keyword evidence="9" id="KW-1185">Reference proteome</keyword>
<reference evidence="8 9" key="2">
    <citation type="journal article" date="2021" name="J. Hered.">
        <title>Feather Gene Expression Elucidates the Developmental Basis of Plumage Iridescence in African Starlings.</title>
        <authorList>
            <person name="Rubenstein D.R."/>
            <person name="Corvelo A."/>
            <person name="MacManes M.D."/>
            <person name="Maia R."/>
            <person name="Narzisi G."/>
            <person name="Rousaki A."/>
            <person name="Vandenabeele P."/>
            <person name="Shawkey M.D."/>
            <person name="Solomon J."/>
        </authorList>
    </citation>
    <scope>NUCLEOTIDE SEQUENCE [LARGE SCALE GENOMIC DNA]</scope>
    <source>
        <strain evidence="8">SS15</strain>
    </source>
</reference>
<dbReference type="PANTHER" id="PTHR12442:SF5">
    <property type="entry name" value="DYNEIN AXONEMAL INTERMEDIATE CHAIN 3"/>
    <property type="match status" value="1"/>
</dbReference>
<dbReference type="Gene3D" id="2.130.10.10">
    <property type="entry name" value="YVTN repeat-like/Quinoprotein amine dehydrogenase"/>
    <property type="match status" value="2"/>
</dbReference>
<evidence type="ECO:0000256" key="5">
    <source>
        <dbReference type="SAM" id="Coils"/>
    </source>
</evidence>
<dbReference type="PANTHER" id="PTHR12442">
    <property type="entry name" value="DYNEIN INTERMEDIATE CHAIN"/>
    <property type="match status" value="1"/>
</dbReference>
<keyword evidence="3" id="KW-0853">WD repeat</keyword>
<dbReference type="EMBL" id="JADDUC020000009">
    <property type="protein sequence ID" value="KAI1236708.1"/>
    <property type="molecule type" value="Genomic_DNA"/>
</dbReference>
<dbReference type="Proteomes" id="UP000618051">
    <property type="component" value="Unassembled WGS sequence"/>
</dbReference>